<accession>A0A2T7UW59</accession>
<organism evidence="4 5">
    <name type="scientific">Pararhodobacter aggregans</name>
    <dbReference type="NCBI Taxonomy" id="404875"/>
    <lineage>
        <taxon>Bacteria</taxon>
        <taxon>Pseudomonadati</taxon>
        <taxon>Pseudomonadota</taxon>
        <taxon>Alphaproteobacteria</taxon>
        <taxon>Rhodobacterales</taxon>
        <taxon>Paracoccaceae</taxon>
        <taxon>Pararhodobacter</taxon>
    </lineage>
</organism>
<dbReference type="InterPro" id="IPR013094">
    <property type="entry name" value="AB_hydrolase_3"/>
</dbReference>
<name>A0A2T7UW59_9RHOB</name>
<comment type="similarity">
    <text evidence="1">Belongs to the 'GDXG' lipolytic enzyme family.</text>
</comment>
<evidence type="ECO:0000256" key="2">
    <source>
        <dbReference type="ARBA" id="ARBA00022801"/>
    </source>
</evidence>
<reference evidence="4 5" key="1">
    <citation type="journal article" date="2011" name="Syst. Appl. Microbiol.">
        <title>Defluviimonas denitrificans gen. nov., sp. nov., and Pararhodobacter aggregans gen. nov., sp. nov., non-phototrophic Rhodobacteraceae from the biofilter of a marine aquaculture.</title>
        <authorList>
            <person name="Foesel B.U."/>
            <person name="Drake H.L."/>
            <person name="Schramm A."/>
        </authorList>
    </citation>
    <scope>NUCLEOTIDE SEQUENCE [LARGE SCALE GENOMIC DNA]</scope>
    <source>
        <strain evidence="4 5">D1-19</strain>
    </source>
</reference>
<dbReference type="OrthoDB" id="9806180at2"/>
<dbReference type="RefSeq" id="WP_107754590.1">
    <property type="nucleotide sequence ID" value="NZ_QBKF01000014.1"/>
</dbReference>
<feature type="domain" description="Alpha/beta hydrolase fold-3" evidence="3">
    <location>
        <begin position="70"/>
        <end position="267"/>
    </location>
</feature>
<dbReference type="PANTHER" id="PTHR48081">
    <property type="entry name" value="AB HYDROLASE SUPERFAMILY PROTEIN C4A8.06C"/>
    <property type="match status" value="1"/>
</dbReference>
<dbReference type="AlphaFoldDB" id="A0A2T7UW59"/>
<evidence type="ECO:0000256" key="1">
    <source>
        <dbReference type="ARBA" id="ARBA00010515"/>
    </source>
</evidence>
<gene>
    <name evidence="4" type="ORF">DDE23_00505</name>
</gene>
<evidence type="ECO:0000313" key="5">
    <source>
        <dbReference type="Proteomes" id="UP000244810"/>
    </source>
</evidence>
<protein>
    <submittedName>
        <fullName evidence="4">Alpha/beta hydrolase</fullName>
    </submittedName>
</protein>
<dbReference type="EMBL" id="QDDR01000001">
    <property type="protein sequence ID" value="PVE48922.1"/>
    <property type="molecule type" value="Genomic_DNA"/>
</dbReference>
<evidence type="ECO:0000313" key="4">
    <source>
        <dbReference type="EMBL" id="PVE48922.1"/>
    </source>
</evidence>
<dbReference type="Proteomes" id="UP000244810">
    <property type="component" value="Unassembled WGS sequence"/>
</dbReference>
<dbReference type="InterPro" id="IPR050300">
    <property type="entry name" value="GDXG_lipolytic_enzyme"/>
</dbReference>
<proteinExistence type="inferred from homology"/>
<dbReference type="SUPFAM" id="SSF53474">
    <property type="entry name" value="alpha/beta-Hydrolases"/>
    <property type="match status" value="1"/>
</dbReference>
<evidence type="ECO:0000259" key="3">
    <source>
        <dbReference type="Pfam" id="PF07859"/>
    </source>
</evidence>
<keyword evidence="5" id="KW-1185">Reference proteome</keyword>
<keyword evidence="2 4" id="KW-0378">Hydrolase</keyword>
<sequence length="291" mass="30014">MSDPLAPIRAGLAARVAGWGAMDLPAIRTDFAAFLADVGPRGAALAQPRPAVVAGLEAVWIGDPAAKPGLYLHGGGFQIGGIASHAGLVARLAQALGLRLLLPAYRLAPEHRYPSASDDALAVLRALQAAGEAPVAMLGDSAGGGLALGAAIRARDAGLPLPRALILLSPWLDLSLSGASYRDLAGEDPFSKPAQLAAMARSYLGRSGPAPEDPAVSPLFAGLHSLPPLLIHAGGADITLDDSRALAARPEGRVTLRIHPGMCHHFQVFEALPQTDTSLAEIAGWWRALPR</sequence>
<dbReference type="Gene3D" id="3.40.50.1820">
    <property type="entry name" value="alpha/beta hydrolase"/>
    <property type="match status" value="1"/>
</dbReference>
<dbReference type="InterPro" id="IPR029058">
    <property type="entry name" value="AB_hydrolase_fold"/>
</dbReference>
<comment type="caution">
    <text evidence="4">The sequence shown here is derived from an EMBL/GenBank/DDBJ whole genome shotgun (WGS) entry which is preliminary data.</text>
</comment>
<dbReference type="Pfam" id="PF07859">
    <property type="entry name" value="Abhydrolase_3"/>
    <property type="match status" value="1"/>
</dbReference>
<dbReference type="PANTHER" id="PTHR48081:SF30">
    <property type="entry name" value="ACETYL-HYDROLASE LIPR-RELATED"/>
    <property type="match status" value="1"/>
</dbReference>
<dbReference type="GO" id="GO:0004806">
    <property type="term" value="F:triacylglycerol lipase activity"/>
    <property type="evidence" value="ECO:0007669"/>
    <property type="project" value="TreeGrafter"/>
</dbReference>